<accession>A0ABY5TT55</accession>
<evidence type="ECO:0000256" key="1">
    <source>
        <dbReference type="ARBA" id="ARBA00001954"/>
    </source>
</evidence>
<reference evidence="5" key="1">
    <citation type="submission" date="2022-08" db="EMBL/GenBank/DDBJ databases">
        <title>Catabolic pathway analysis in culturable SAR92 clade bacteria reveals their overlooked roles in DMSP degradation in coastal seas.</title>
        <authorList>
            <person name="He X."/>
            <person name="Zhang X."/>
            <person name="Zhang Y."/>
        </authorList>
    </citation>
    <scope>NUCLEOTIDE SEQUENCE</scope>
    <source>
        <strain evidence="5">H455</strain>
    </source>
</reference>
<dbReference type="InterPro" id="IPR042098">
    <property type="entry name" value="TauD-like_sf"/>
</dbReference>
<keyword evidence="3" id="KW-0045">Antibiotic biosynthesis</keyword>
<proteinExistence type="predicted"/>
<dbReference type="Gene3D" id="3.60.130.10">
    <property type="entry name" value="Clavaminate synthase-like"/>
    <property type="match status" value="1"/>
</dbReference>
<sequence>MLNPNFAEEFAPLAGRLEPRWWTGTPAISPDLFVIDGNEFRVDGQPLIASPELAERMQSTFDRVGLVHVINSGLDDLQAMRLVATQVLKNERKYEGGANPRKIIEKNVYEVGAPLAASLHYHHEMAYIGSSTKMVSFMAHKMPKVGGATFVSDNCQATDALMATAFGQKLKTLGLCYHRDLTDRDAFEGRLDIGVYNHWQQSMLTDDQDEAIAEARRRGLEAEWGPDRKLMTRYYISAFEYFPHLDRNLLYSSLADDDAWFDSWPLVQHLPPEERPLKLTFGDGSEMSPEEKQLFLDVYDDYGIPINWQVGDIALICNYRFAHGRPAVHLEEGEQRELGVLIGESFDRVQTLEGKW</sequence>
<keyword evidence="6" id="KW-1185">Reference proteome</keyword>
<protein>
    <submittedName>
        <fullName evidence="5">TauD/TfdA family dioxygenase</fullName>
    </submittedName>
</protein>
<keyword evidence="5" id="KW-0223">Dioxygenase</keyword>
<dbReference type="Proteomes" id="UP001059934">
    <property type="component" value="Chromosome"/>
</dbReference>
<dbReference type="EMBL" id="CP103416">
    <property type="protein sequence ID" value="UVW36291.1"/>
    <property type="molecule type" value="Genomic_DNA"/>
</dbReference>
<evidence type="ECO:0000313" key="6">
    <source>
        <dbReference type="Proteomes" id="UP001059934"/>
    </source>
</evidence>
<dbReference type="InterPro" id="IPR003819">
    <property type="entry name" value="TauD/TfdA-like"/>
</dbReference>
<name>A0ABY5TT55_9GAMM</name>
<feature type="domain" description="TauD/TfdA-like" evidence="4">
    <location>
        <begin position="50"/>
        <end position="338"/>
    </location>
</feature>
<evidence type="ECO:0000256" key="3">
    <source>
        <dbReference type="ARBA" id="ARBA00023194"/>
    </source>
</evidence>
<dbReference type="GO" id="GO:0051213">
    <property type="term" value="F:dioxygenase activity"/>
    <property type="evidence" value="ECO:0007669"/>
    <property type="project" value="UniProtKB-KW"/>
</dbReference>
<gene>
    <name evidence="5" type="ORF">NYF23_06705</name>
</gene>
<evidence type="ECO:0000256" key="2">
    <source>
        <dbReference type="ARBA" id="ARBA00023002"/>
    </source>
</evidence>
<dbReference type="PANTHER" id="PTHR10696">
    <property type="entry name" value="GAMMA-BUTYROBETAINE HYDROXYLASE-RELATED"/>
    <property type="match status" value="1"/>
</dbReference>
<organism evidence="5 6">
    <name type="scientific">SAR92 clade bacterium H455</name>
    <dbReference type="NCBI Taxonomy" id="2974818"/>
    <lineage>
        <taxon>Bacteria</taxon>
        <taxon>Pseudomonadati</taxon>
        <taxon>Pseudomonadota</taxon>
        <taxon>Gammaproteobacteria</taxon>
        <taxon>Cellvibrionales</taxon>
        <taxon>Porticoccaceae</taxon>
        <taxon>SAR92 clade</taxon>
    </lineage>
</organism>
<evidence type="ECO:0000313" key="5">
    <source>
        <dbReference type="EMBL" id="UVW36291.1"/>
    </source>
</evidence>
<dbReference type="Pfam" id="PF02668">
    <property type="entry name" value="TauD"/>
    <property type="match status" value="1"/>
</dbReference>
<keyword evidence="2" id="KW-0560">Oxidoreductase</keyword>
<evidence type="ECO:0000259" key="4">
    <source>
        <dbReference type="Pfam" id="PF02668"/>
    </source>
</evidence>
<comment type="cofactor">
    <cofactor evidence="1">
        <name>Fe(2+)</name>
        <dbReference type="ChEBI" id="CHEBI:29033"/>
    </cofactor>
</comment>
<dbReference type="SUPFAM" id="SSF51197">
    <property type="entry name" value="Clavaminate synthase-like"/>
    <property type="match status" value="1"/>
</dbReference>
<dbReference type="PANTHER" id="PTHR10696:SF56">
    <property type="entry name" value="TAUD_TFDA-LIKE DOMAIN-CONTAINING PROTEIN"/>
    <property type="match status" value="1"/>
</dbReference>
<dbReference type="InterPro" id="IPR050411">
    <property type="entry name" value="AlphaKG_dependent_hydroxylases"/>
</dbReference>